<reference evidence="2 3" key="1">
    <citation type="submission" date="2021-09" db="EMBL/GenBank/DDBJ databases">
        <title>The complete genome sequence of a new microorganism.</title>
        <authorList>
            <person name="Zi Z."/>
        </authorList>
    </citation>
    <scope>NUCLEOTIDE SEQUENCE [LARGE SCALE GENOMIC DNA]</scope>
    <source>
        <strain evidence="2 3">WGZ8</strain>
    </source>
</reference>
<proteinExistence type="predicted"/>
<dbReference type="Proteomes" id="UP000704176">
    <property type="component" value="Unassembled WGS sequence"/>
</dbReference>
<dbReference type="RefSeq" id="WP_224315574.1">
    <property type="nucleotide sequence ID" value="NZ_JAIRBM010000023.1"/>
</dbReference>
<feature type="transmembrane region" description="Helical" evidence="1">
    <location>
        <begin position="12"/>
        <end position="31"/>
    </location>
</feature>
<keyword evidence="1" id="KW-0472">Membrane</keyword>
<sequence>MQQKFDVHQLQIRGMPVWIFALGFSGGFYRYDLRVLDIDESGQVVGLARLLEYPVASNHEFSAVDALRFLKTLQDAVHAYDTVAEGEAKRLVQT</sequence>
<keyword evidence="1" id="KW-0812">Transmembrane</keyword>
<accession>A0ABS7VV86</accession>
<organism evidence="2 3">
    <name type="scientific">Microvirga puerhi</name>
    <dbReference type="NCBI Taxonomy" id="2876078"/>
    <lineage>
        <taxon>Bacteria</taxon>
        <taxon>Pseudomonadati</taxon>
        <taxon>Pseudomonadota</taxon>
        <taxon>Alphaproteobacteria</taxon>
        <taxon>Hyphomicrobiales</taxon>
        <taxon>Methylobacteriaceae</taxon>
        <taxon>Microvirga</taxon>
    </lineage>
</organism>
<keyword evidence="3" id="KW-1185">Reference proteome</keyword>
<protein>
    <submittedName>
        <fullName evidence="2">Uncharacterized protein</fullName>
    </submittedName>
</protein>
<evidence type="ECO:0000256" key="1">
    <source>
        <dbReference type="SAM" id="Phobius"/>
    </source>
</evidence>
<evidence type="ECO:0000313" key="3">
    <source>
        <dbReference type="Proteomes" id="UP000704176"/>
    </source>
</evidence>
<dbReference type="EMBL" id="JAIRBM010000023">
    <property type="protein sequence ID" value="MBZ6078822.1"/>
    <property type="molecule type" value="Genomic_DNA"/>
</dbReference>
<gene>
    <name evidence="2" type="ORF">K9B37_21415</name>
</gene>
<evidence type="ECO:0000313" key="2">
    <source>
        <dbReference type="EMBL" id="MBZ6078822.1"/>
    </source>
</evidence>
<name>A0ABS7VV86_9HYPH</name>
<comment type="caution">
    <text evidence="2">The sequence shown here is derived from an EMBL/GenBank/DDBJ whole genome shotgun (WGS) entry which is preliminary data.</text>
</comment>
<keyword evidence="1" id="KW-1133">Transmembrane helix</keyword>